<accession>A0ABS1TI12</accession>
<reference evidence="2 3" key="1">
    <citation type="submission" date="2021-01" db="EMBL/GenBank/DDBJ databases">
        <title>Genome public.</title>
        <authorList>
            <person name="Liu C."/>
            <person name="Sun Q."/>
        </authorList>
    </citation>
    <scope>NUCLEOTIDE SEQUENCE [LARGE SCALE GENOMIC DNA]</scope>
    <source>
        <strain evidence="2 3">YIM B02515</strain>
    </source>
</reference>
<dbReference type="Proteomes" id="UP000632377">
    <property type="component" value="Unassembled WGS sequence"/>
</dbReference>
<dbReference type="CDD" id="cd07344">
    <property type="entry name" value="M48_yhfN_like"/>
    <property type="match status" value="1"/>
</dbReference>
<protein>
    <submittedName>
        <fullName evidence="2">M48 family metallopeptidase</fullName>
    </submittedName>
</protein>
<dbReference type="PANTHER" id="PTHR30399:SF1">
    <property type="entry name" value="UTP PYROPHOSPHATASE"/>
    <property type="match status" value="1"/>
</dbReference>
<dbReference type="EMBL" id="JAESWC010000014">
    <property type="protein sequence ID" value="MBL4937583.1"/>
    <property type="molecule type" value="Genomic_DNA"/>
</dbReference>
<dbReference type="InterPro" id="IPR002725">
    <property type="entry name" value="YgjP-like_metallopeptidase"/>
</dbReference>
<name>A0ABS1TI12_9CLOT</name>
<evidence type="ECO:0000313" key="2">
    <source>
        <dbReference type="EMBL" id="MBL4937583.1"/>
    </source>
</evidence>
<dbReference type="InterPro" id="IPR053136">
    <property type="entry name" value="UTP_pyrophosphatase-like"/>
</dbReference>
<keyword evidence="3" id="KW-1185">Reference proteome</keyword>
<sequence>MQITIKDKKITYTLQRKNRKTISIKITNKGEVVISAPLHISDEKINEVIEKKSNWILLKLEEFSLREPLKENTFLDERKLKFLGEKYNLSLFDTFNSNIEIIFDSKNFKIYVPKSIKENKEDYIKAALVSWYRNRAEKIFTEKVKSYAEKLKVYPKRIVIKDQKTKWGSCSSKGNINFNFRVIMAPENIVDYLVVHELCHLVHMNHSSNFWNLVKSILPNYKEAEEWLKINGINLNI</sequence>
<feature type="domain" description="YgjP-like metallopeptidase" evidence="1">
    <location>
        <begin position="20"/>
        <end position="229"/>
    </location>
</feature>
<dbReference type="PANTHER" id="PTHR30399">
    <property type="entry name" value="UNCHARACTERIZED PROTEIN YGJP"/>
    <property type="match status" value="1"/>
</dbReference>
<proteinExistence type="predicted"/>
<organism evidence="2 3">
    <name type="scientific">Clostridium rhizosphaerae</name>
    <dbReference type="NCBI Taxonomy" id="2803861"/>
    <lineage>
        <taxon>Bacteria</taxon>
        <taxon>Bacillati</taxon>
        <taxon>Bacillota</taxon>
        <taxon>Clostridia</taxon>
        <taxon>Eubacteriales</taxon>
        <taxon>Clostridiaceae</taxon>
        <taxon>Clostridium</taxon>
    </lineage>
</organism>
<evidence type="ECO:0000313" key="3">
    <source>
        <dbReference type="Proteomes" id="UP000632377"/>
    </source>
</evidence>
<comment type="caution">
    <text evidence="2">The sequence shown here is derived from an EMBL/GenBank/DDBJ whole genome shotgun (WGS) entry which is preliminary data.</text>
</comment>
<dbReference type="RefSeq" id="WP_202750323.1">
    <property type="nucleotide sequence ID" value="NZ_JAESWC010000014.1"/>
</dbReference>
<dbReference type="Pfam" id="PF01863">
    <property type="entry name" value="YgjP-like"/>
    <property type="match status" value="1"/>
</dbReference>
<dbReference type="Gene3D" id="3.30.2010.10">
    <property type="entry name" value="Metalloproteases ('zincins'), catalytic domain"/>
    <property type="match status" value="1"/>
</dbReference>
<evidence type="ECO:0000259" key="1">
    <source>
        <dbReference type="Pfam" id="PF01863"/>
    </source>
</evidence>
<gene>
    <name evidence="2" type="ORF">JK636_17855</name>
</gene>